<dbReference type="AlphaFoldDB" id="A0A8S8XJT4"/>
<evidence type="ECO:0000313" key="2">
    <source>
        <dbReference type="Proteomes" id="UP000681075"/>
    </source>
</evidence>
<dbReference type="RefSeq" id="WP_420244907.1">
    <property type="nucleotide sequence ID" value="NZ_BOPV01000001.1"/>
</dbReference>
<dbReference type="InterPro" id="IPR025358">
    <property type="entry name" value="DUF4262"/>
</dbReference>
<name>A0A8S8XJT4_9PROT</name>
<comment type="caution">
    <text evidence="1">The sequence shown here is derived from an EMBL/GenBank/DDBJ whole genome shotgun (WGS) entry which is preliminary data.</text>
</comment>
<gene>
    <name evidence="1" type="ORF">TMPK1_36630</name>
</gene>
<organism evidence="1 2">
    <name type="scientific">Roseiterribacter gracilis</name>
    <dbReference type="NCBI Taxonomy" id="2812848"/>
    <lineage>
        <taxon>Bacteria</taxon>
        <taxon>Pseudomonadati</taxon>
        <taxon>Pseudomonadota</taxon>
        <taxon>Alphaproteobacteria</taxon>
        <taxon>Rhodospirillales</taxon>
        <taxon>Roseiterribacteraceae</taxon>
        <taxon>Roseiterribacter</taxon>
    </lineage>
</organism>
<proteinExistence type="predicted"/>
<evidence type="ECO:0000313" key="1">
    <source>
        <dbReference type="EMBL" id="GIL41426.1"/>
    </source>
</evidence>
<keyword evidence="2" id="KW-1185">Reference proteome</keyword>
<protein>
    <recommendedName>
        <fullName evidence="3">DUF4262 domain-containing protein</fullName>
    </recommendedName>
</protein>
<reference evidence="1" key="1">
    <citation type="submission" date="2021-02" db="EMBL/GenBank/DDBJ databases">
        <title>Genome sequence of Rhodospirillales sp. strain TMPK1 isolated from soil.</title>
        <authorList>
            <person name="Nakai R."/>
            <person name="Kusada H."/>
            <person name="Tamaki H."/>
        </authorList>
    </citation>
    <scope>NUCLEOTIDE SEQUENCE</scope>
    <source>
        <strain evidence="1">TMPK1</strain>
    </source>
</reference>
<dbReference type="EMBL" id="BOPV01000001">
    <property type="protein sequence ID" value="GIL41426.1"/>
    <property type="molecule type" value="Genomic_DNA"/>
</dbReference>
<evidence type="ECO:0008006" key="3">
    <source>
        <dbReference type="Google" id="ProtNLM"/>
    </source>
</evidence>
<dbReference type="Pfam" id="PF14081">
    <property type="entry name" value="DUF4262"/>
    <property type="match status" value="1"/>
</dbReference>
<accession>A0A8S8XJT4</accession>
<sequence>MSKKKKPAIDAVQRINADIAEVGWSVVIGPDQDGFAYTVGLTETHLQAELCVHGVTDSDLTHRLLDQLAQRIVQDDVPLLGTRIDGVLRDLDLFLLATDKRARDRATYAAARYGSAVRFVQCVLPDATNRFPWNYAVNRWQTFGQIVMAPWPKDDTPEDQFPTMLELMAR</sequence>
<dbReference type="Proteomes" id="UP000681075">
    <property type="component" value="Unassembled WGS sequence"/>
</dbReference>